<dbReference type="NCBIfam" id="TIGR03594">
    <property type="entry name" value="GTPase_EngA"/>
    <property type="match status" value="1"/>
</dbReference>
<keyword evidence="3 8" id="KW-0690">Ribosome biogenesis</keyword>
<evidence type="ECO:0000256" key="8">
    <source>
        <dbReference type="HAMAP-Rule" id="MF_00195"/>
    </source>
</evidence>
<comment type="caution">
    <text evidence="12">The sequence shown here is derived from an EMBL/GenBank/DDBJ whole genome shotgun (WGS) entry which is preliminary data.</text>
</comment>
<dbReference type="InterPro" id="IPR032859">
    <property type="entry name" value="KH_dom-like"/>
</dbReference>
<evidence type="ECO:0000256" key="6">
    <source>
        <dbReference type="ARBA" id="ARBA00023134"/>
    </source>
</evidence>
<gene>
    <name evidence="8 12" type="primary">der</name>
    <name evidence="12" type="ORF">ACFSJE_07645</name>
</gene>
<dbReference type="InterPro" id="IPR005225">
    <property type="entry name" value="Small_GTP-bd"/>
</dbReference>
<feature type="domain" description="EngA-type G" evidence="11">
    <location>
        <begin position="3"/>
        <end position="167"/>
    </location>
</feature>
<dbReference type="InterPro" id="IPR031166">
    <property type="entry name" value="G_ENGA"/>
</dbReference>
<feature type="binding site" evidence="8">
    <location>
        <begin position="9"/>
        <end position="16"/>
    </location>
    <ligand>
        <name>GTP</name>
        <dbReference type="ChEBI" id="CHEBI:37565"/>
        <label>1</label>
    </ligand>
</feature>
<dbReference type="PRINTS" id="PR00326">
    <property type="entry name" value="GTP1OBG"/>
</dbReference>
<proteinExistence type="inferred from homology"/>
<feature type="binding site" evidence="8">
    <location>
        <begin position="180"/>
        <end position="187"/>
    </location>
    <ligand>
        <name>GTP</name>
        <dbReference type="ChEBI" id="CHEBI:37565"/>
        <label>2</label>
    </ligand>
</feature>
<dbReference type="Pfam" id="PF01926">
    <property type="entry name" value="MMR_HSR1"/>
    <property type="match status" value="2"/>
</dbReference>
<evidence type="ECO:0000256" key="4">
    <source>
        <dbReference type="ARBA" id="ARBA00022737"/>
    </source>
</evidence>
<keyword evidence="12" id="KW-0378">Hydrolase</keyword>
<evidence type="ECO:0000259" key="11">
    <source>
        <dbReference type="PROSITE" id="PS51712"/>
    </source>
</evidence>
<comment type="subunit">
    <text evidence="8">Associates with the 50S ribosomal subunit.</text>
</comment>
<evidence type="ECO:0000256" key="7">
    <source>
        <dbReference type="ARBA" id="ARBA00032345"/>
    </source>
</evidence>
<dbReference type="PIRSF" id="PIRSF006485">
    <property type="entry name" value="GTP-binding_EngA"/>
    <property type="match status" value="1"/>
</dbReference>
<evidence type="ECO:0000256" key="5">
    <source>
        <dbReference type="ARBA" id="ARBA00022741"/>
    </source>
</evidence>
<dbReference type="PROSITE" id="PS51712">
    <property type="entry name" value="G_ENGA"/>
    <property type="match status" value="2"/>
</dbReference>
<organism evidence="12 13">
    <name type="scientific">Flagellimonas iocasae</name>
    <dbReference type="NCBI Taxonomy" id="2055905"/>
    <lineage>
        <taxon>Bacteria</taxon>
        <taxon>Pseudomonadati</taxon>
        <taxon>Bacteroidota</taxon>
        <taxon>Flavobacteriia</taxon>
        <taxon>Flavobacteriales</taxon>
        <taxon>Flavobacteriaceae</taxon>
        <taxon>Flagellimonas</taxon>
    </lineage>
</organism>
<dbReference type="CDD" id="cd01894">
    <property type="entry name" value="EngA1"/>
    <property type="match status" value="1"/>
</dbReference>
<dbReference type="NCBIfam" id="TIGR00231">
    <property type="entry name" value="small_GTP"/>
    <property type="match status" value="2"/>
</dbReference>
<reference evidence="13" key="1">
    <citation type="journal article" date="2019" name="Int. J. Syst. Evol. Microbiol.">
        <title>The Global Catalogue of Microorganisms (GCM) 10K type strain sequencing project: providing services to taxonomists for standard genome sequencing and annotation.</title>
        <authorList>
            <consortium name="The Broad Institute Genomics Platform"/>
            <consortium name="The Broad Institute Genome Sequencing Center for Infectious Disease"/>
            <person name="Wu L."/>
            <person name="Ma J."/>
        </authorList>
    </citation>
    <scope>NUCLEOTIDE SEQUENCE [LARGE SCALE GENOMIC DNA]</scope>
    <source>
        <strain evidence="13">JCM 3389</strain>
    </source>
</reference>
<evidence type="ECO:0000256" key="3">
    <source>
        <dbReference type="ARBA" id="ARBA00022517"/>
    </source>
</evidence>
<keyword evidence="6 8" id="KW-0342">GTP-binding</keyword>
<dbReference type="InterPro" id="IPR006073">
    <property type="entry name" value="GTP-bd"/>
</dbReference>
<evidence type="ECO:0000256" key="1">
    <source>
        <dbReference type="ARBA" id="ARBA00008279"/>
    </source>
</evidence>
<accession>A0ABW4XWM1</accession>
<dbReference type="PANTHER" id="PTHR43834:SF6">
    <property type="entry name" value="GTPASE DER"/>
    <property type="match status" value="1"/>
</dbReference>
<protein>
    <recommendedName>
        <fullName evidence="2 8">GTPase Der</fullName>
    </recommendedName>
    <alternativeName>
        <fullName evidence="7 8">GTP-binding protein EngA</fullName>
    </alternativeName>
</protein>
<dbReference type="CDD" id="cd01895">
    <property type="entry name" value="EngA2"/>
    <property type="match status" value="1"/>
</dbReference>
<dbReference type="Gene3D" id="3.40.50.300">
    <property type="entry name" value="P-loop containing nucleotide triphosphate hydrolases"/>
    <property type="match status" value="2"/>
</dbReference>
<dbReference type="Pfam" id="PF14714">
    <property type="entry name" value="KH_dom-like"/>
    <property type="match status" value="1"/>
</dbReference>
<feature type="binding site" evidence="8">
    <location>
        <begin position="292"/>
        <end position="295"/>
    </location>
    <ligand>
        <name>GTP</name>
        <dbReference type="ChEBI" id="CHEBI:37565"/>
        <label>2</label>
    </ligand>
</feature>
<name>A0ABW4XWM1_9FLAO</name>
<feature type="domain" description="EngA-type G" evidence="11">
    <location>
        <begin position="174"/>
        <end position="349"/>
    </location>
</feature>
<dbReference type="InterPro" id="IPR016484">
    <property type="entry name" value="GTPase_Der"/>
</dbReference>
<dbReference type="Proteomes" id="UP001597342">
    <property type="component" value="Unassembled WGS sequence"/>
</dbReference>
<evidence type="ECO:0000256" key="9">
    <source>
        <dbReference type="PROSITE-ProRule" id="PRU01049"/>
    </source>
</evidence>
<evidence type="ECO:0000313" key="12">
    <source>
        <dbReference type="EMBL" id="MFD2099639.1"/>
    </source>
</evidence>
<evidence type="ECO:0000313" key="13">
    <source>
        <dbReference type="Proteomes" id="UP001597342"/>
    </source>
</evidence>
<dbReference type="InterPro" id="IPR015946">
    <property type="entry name" value="KH_dom-like_a/b"/>
</dbReference>
<dbReference type="HAMAP" id="MF_00195">
    <property type="entry name" value="GTPase_Der"/>
    <property type="match status" value="1"/>
</dbReference>
<evidence type="ECO:0000256" key="2">
    <source>
        <dbReference type="ARBA" id="ARBA00020953"/>
    </source>
</evidence>
<evidence type="ECO:0000256" key="10">
    <source>
        <dbReference type="RuleBase" id="RU004481"/>
    </source>
</evidence>
<comment type="similarity">
    <text evidence="1 8 9 10">Belongs to the TRAFAC class TrmE-Era-EngA-EngB-Septin-like GTPase superfamily. EngA (Der) GTPase family.</text>
</comment>
<dbReference type="PANTHER" id="PTHR43834">
    <property type="entry name" value="GTPASE DER"/>
    <property type="match status" value="1"/>
</dbReference>
<sequence length="433" mass="49135">MGAIVAIVGRPNVGKSTFFNRLIQRREAIVDAVSGVTRDRHYGKSDWNGKEFSLIDTGGYVLGSDDVFEKEIDKQVELAIDEADAIIFMVDVESGVTGMDEDVAKLLRKVDKPVFLAINKVDNAQRMADAVEFYALGLGEYYTLSSINGSGTGDLLDDLVKVLPEKPEEESELPRFAVVGRPNAGKSSFINALIGKDRYIVTDIAGTTRDSIDTKYNQFGFEFNLVDTAGIRRKSKVKEDLEFYSVMRSVRAIEHCDVCILMLDATRGFDGQVENIFWLAQRNNKGIVILVNKWDLVEKETNSVKEYTAKIKEAISPFEDVPILFISVLNKQRIFKAIETAVEVYKNRSKKIVTRKLNDIMLPIIEHTPPPAYKGKYVKIKFCTQLPTPYPQFAFFCNLPQYVRDPYKRFLENKLREHFDFTGVPITIFMRKK</sequence>
<dbReference type="SUPFAM" id="SSF52540">
    <property type="entry name" value="P-loop containing nucleoside triphosphate hydrolases"/>
    <property type="match status" value="2"/>
</dbReference>
<feature type="binding site" evidence="8">
    <location>
        <begin position="119"/>
        <end position="122"/>
    </location>
    <ligand>
        <name>GTP</name>
        <dbReference type="ChEBI" id="CHEBI:37565"/>
        <label>1</label>
    </ligand>
</feature>
<keyword evidence="4 10" id="KW-0677">Repeat</keyword>
<feature type="binding site" evidence="8">
    <location>
        <begin position="227"/>
        <end position="231"/>
    </location>
    <ligand>
        <name>GTP</name>
        <dbReference type="ChEBI" id="CHEBI:37565"/>
        <label>2</label>
    </ligand>
</feature>
<comment type="function">
    <text evidence="8 10">GTPase that plays an essential role in the late steps of ribosome biogenesis.</text>
</comment>
<dbReference type="RefSeq" id="WP_379830397.1">
    <property type="nucleotide sequence ID" value="NZ_JBHUHU010000003.1"/>
</dbReference>
<dbReference type="InterPro" id="IPR027417">
    <property type="entry name" value="P-loop_NTPase"/>
</dbReference>
<feature type="binding site" evidence="8">
    <location>
        <begin position="56"/>
        <end position="60"/>
    </location>
    <ligand>
        <name>GTP</name>
        <dbReference type="ChEBI" id="CHEBI:37565"/>
        <label>1</label>
    </ligand>
</feature>
<dbReference type="Gene3D" id="3.30.300.20">
    <property type="match status" value="1"/>
</dbReference>
<dbReference type="GO" id="GO:0016787">
    <property type="term" value="F:hydrolase activity"/>
    <property type="evidence" value="ECO:0007669"/>
    <property type="project" value="UniProtKB-KW"/>
</dbReference>
<keyword evidence="5 8" id="KW-0547">Nucleotide-binding</keyword>
<keyword evidence="13" id="KW-1185">Reference proteome</keyword>
<dbReference type="EMBL" id="JBHUHU010000003">
    <property type="protein sequence ID" value="MFD2099639.1"/>
    <property type="molecule type" value="Genomic_DNA"/>
</dbReference>